<dbReference type="OrthoDB" id="5430637at2"/>
<gene>
    <name evidence="1" type="ORF">SAMN04487944_109166</name>
</gene>
<evidence type="ECO:0000313" key="2">
    <source>
        <dbReference type="Proteomes" id="UP000199687"/>
    </source>
</evidence>
<name>A0A1H9RVX5_9BACI</name>
<dbReference type="InterPro" id="IPR030906">
    <property type="entry name" value="Surf_polysacc"/>
</dbReference>
<dbReference type="RefSeq" id="WP_089740833.1">
    <property type="nucleotide sequence ID" value="NZ_FOGL01000009.1"/>
</dbReference>
<dbReference type="STRING" id="531814.SAMN04487944_109166"/>
<reference evidence="1 2" key="1">
    <citation type="submission" date="2016-10" db="EMBL/GenBank/DDBJ databases">
        <authorList>
            <person name="de Groot N.N."/>
        </authorList>
    </citation>
    <scope>NUCLEOTIDE SEQUENCE [LARGE SCALE GENOMIC DNA]</scope>
    <source>
        <strain evidence="1 2">CGMCC 1.7727</strain>
    </source>
</reference>
<dbReference type="SUPFAM" id="SSF53756">
    <property type="entry name" value="UDP-Glycosyltransferase/glycogen phosphorylase"/>
    <property type="match status" value="1"/>
</dbReference>
<organism evidence="1 2">
    <name type="scientific">Gracilibacillus ureilyticus</name>
    <dbReference type="NCBI Taxonomy" id="531814"/>
    <lineage>
        <taxon>Bacteria</taxon>
        <taxon>Bacillati</taxon>
        <taxon>Bacillota</taxon>
        <taxon>Bacilli</taxon>
        <taxon>Bacillales</taxon>
        <taxon>Bacillaceae</taxon>
        <taxon>Gracilibacillus</taxon>
    </lineage>
</organism>
<dbReference type="AlphaFoldDB" id="A0A1H9RVX5"/>
<dbReference type="EMBL" id="FOGL01000009">
    <property type="protein sequence ID" value="SER76303.1"/>
    <property type="molecule type" value="Genomic_DNA"/>
</dbReference>
<protein>
    <submittedName>
        <fullName evidence="1">Surface carbohydrate biosynthesis protein</fullName>
    </submittedName>
</protein>
<dbReference type="Proteomes" id="UP000199687">
    <property type="component" value="Unassembled WGS sequence"/>
</dbReference>
<accession>A0A1H9RVX5</accession>
<keyword evidence="2" id="KW-1185">Reference proteome</keyword>
<proteinExistence type="predicted"/>
<dbReference type="NCBIfam" id="TIGR04396">
    <property type="entry name" value="surf_polysacc"/>
    <property type="match status" value="1"/>
</dbReference>
<dbReference type="InterPro" id="IPR043148">
    <property type="entry name" value="TagF_C"/>
</dbReference>
<dbReference type="Gene3D" id="3.40.50.12580">
    <property type="match status" value="1"/>
</dbReference>
<evidence type="ECO:0000313" key="1">
    <source>
        <dbReference type="EMBL" id="SER76303.1"/>
    </source>
</evidence>
<sequence>MKERWLYLPIEVKVRECDAKLLLAYHAVKDDYNVVIGDHPTVEEIGTTYPAGIFFSKGGPHGFRKRVITRAMEHSHKITELDEEGLIFDKQRYLQDRMQKQTLQLVDQEYCWGKHQYETIVRAYPDLKQKLHITGNPRFDLLTPTYRKIYDLERQKLRERYGEFLLVNTRFSQYNTAKGFKQTIHYKHIEKLYYYFIKMIKKVANYYPDRTIIIRPHPGENFASYRKEMSLFSNVHVIHEGNIIPWIYAAQAIIHNGCTSGIEAFLLDQPVISYLPFDTKEPDIPNQSGQMATTEKQVITLIGKILKQQPLPNPPVSQLDYFTWSADSYAFDAILSLCNRISLPPPVNQISKKQAVRRQPFIKRRKRKFTLTEEEIRSFFQKVNKVNETELSCTIKGIGANVFHIAP</sequence>